<evidence type="ECO:0000256" key="3">
    <source>
        <dbReference type="ARBA" id="ARBA00022630"/>
    </source>
</evidence>
<evidence type="ECO:0000313" key="8">
    <source>
        <dbReference type="EMBL" id="SED80743.1"/>
    </source>
</evidence>
<proteinExistence type="inferred from homology"/>
<sequence>MRDVIVIGAGGGGPVVAKELAARGLDVLILEAGPRHADPDRDWTHYENDANNPLTGFLRFGPADREAPAWYRETPQNSFIWQLSGVGGTTQHYFGNCPRAYPGVFAGYDGADRDVYDTKHLFPFAYEELVPYFEWVEATLPVQTAAMGTKEQVFFRGCEGIGLPVQATKTTTEDSFRPQENAILQPGGFAGRLTGRDDPRLRYPSATGCTFCGYCMQGCSKPAGAPRNLAAKRSTDNSYVPMALTAPSWAAGGRAAELIADAVVTRIHTTSRGGAVEASGVTWRDGASGETHREDARVVVLAAGCTESPRLWLNSRLPNPNDWVGRGYTDHFFDWVIGLFDEDTGSTRGAASAARAEFPGRGGMENVGLTPGLQQFAAVFSDSGIRGHYANGRGPSGPWDGAAGRMIGPELKDALMNGVDRLLNILVITDDDVEAQNRVSLSALPADEHGPVPKVAFHQRKRSARTLRNREFVARRAAETLRAAGAKKVVRVDWPPLLLHVQSSMRMGASEADSVLDAHAEARWVKRLFVADNSALANSLGGPNPTLTSQALATRTAERIFATYFGGDPWVRSESPIESTDARVTDGLRERSLA</sequence>
<keyword evidence="4" id="KW-0274">FAD</keyword>
<dbReference type="InterPro" id="IPR051473">
    <property type="entry name" value="P2Ox-like"/>
</dbReference>
<comment type="cofactor">
    <cofactor evidence="1">
        <name>FAD</name>
        <dbReference type="ChEBI" id="CHEBI:57692"/>
    </cofactor>
</comment>
<dbReference type="GO" id="GO:0016614">
    <property type="term" value="F:oxidoreductase activity, acting on CH-OH group of donors"/>
    <property type="evidence" value="ECO:0007669"/>
    <property type="project" value="InterPro"/>
</dbReference>
<dbReference type="GO" id="GO:0050660">
    <property type="term" value="F:flavin adenine dinucleotide binding"/>
    <property type="evidence" value="ECO:0007669"/>
    <property type="project" value="InterPro"/>
</dbReference>
<evidence type="ECO:0000313" key="9">
    <source>
        <dbReference type="Proteomes" id="UP000181980"/>
    </source>
</evidence>
<dbReference type="InterPro" id="IPR007867">
    <property type="entry name" value="GMC_OxRtase_C"/>
</dbReference>
<evidence type="ECO:0000256" key="2">
    <source>
        <dbReference type="ARBA" id="ARBA00010790"/>
    </source>
</evidence>
<gene>
    <name evidence="8" type="ORF">SAMN04488561_0476</name>
</gene>
<dbReference type="STRING" id="561176.SAMN04488561_0476"/>
<dbReference type="SUPFAM" id="SSF51905">
    <property type="entry name" value="FAD/NAD(P)-binding domain"/>
    <property type="match status" value="1"/>
</dbReference>
<evidence type="ECO:0000259" key="7">
    <source>
        <dbReference type="Pfam" id="PF05199"/>
    </source>
</evidence>
<feature type="domain" description="Glucose-methanol-choline oxidoreductase N-terminal" evidence="6">
    <location>
        <begin position="207"/>
        <end position="332"/>
    </location>
</feature>
<dbReference type="Pfam" id="PF00732">
    <property type="entry name" value="GMC_oxred_N"/>
    <property type="match status" value="1"/>
</dbReference>
<feature type="domain" description="Glucose-methanol-choline oxidoreductase C-terminal" evidence="7">
    <location>
        <begin position="497"/>
        <end position="553"/>
    </location>
</feature>
<evidence type="ECO:0000256" key="4">
    <source>
        <dbReference type="ARBA" id="ARBA00022827"/>
    </source>
</evidence>
<dbReference type="Gene3D" id="3.50.50.60">
    <property type="entry name" value="FAD/NAD(P)-binding domain"/>
    <property type="match status" value="2"/>
</dbReference>
<keyword evidence="3" id="KW-0285">Flavoprotein</keyword>
<evidence type="ECO:0000256" key="1">
    <source>
        <dbReference type="ARBA" id="ARBA00001974"/>
    </source>
</evidence>
<dbReference type="InterPro" id="IPR036188">
    <property type="entry name" value="FAD/NAD-bd_sf"/>
</dbReference>
<dbReference type="Pfam" id="PF05199">
    <property type="entry name" value="GMC_oxred_C"/>
    <property type="match status" value="1"/>
</dbReference>
<dbReference type="Proteomes" id="UP000181980">
    <property type="component" value="Unassembled WGS sequence"/>
</dbReference>
<name>A0A1H5DPE9_9ACTN</name>
<keyword evidence="5" id="KW-0560">Oxidoreductase</keyword>
<organism evidence="8 9">
    <name type="scientific">Jiangella alba</name>
    <dbReference type="NCBI Taxonomy" id="561176"/>
    <lineage>
        <taxon>Bacteria</taxon>
        <taxon>Bacillati</taxon>
        <taxon>Actinomycetota</taxon>
        <taxon>Actinomycetes</taxon>
        <taxon>Jiangellales</taxon>
        <taxon>Jiangellaceae</taxon>
        <taxon>Jiangella</taxon>
    </lineage>
</organism>
<dbReference type="AlphaFoldDB" id="A0A1H5DPE9"/>
<dbReference type="InterPro" id="IPR000172">
    <property type="entry name" value="GMC_OxRdtase_N"/>
</dbReference>
<evidence type="ECO:0000256" key="5">
    <source>
        <dbReference type="ARBA" id="ARBA00023002"/>
    </source>
</evidence>
<dbReference type="PANTHER" id="PTHR42784:SF1">
    <property type="entry name" value="PYRANOSE 2-OXIDASE"/>
    <property type="match status" value="1"/>
</dbReference>
<comment type="similarity">
    <text evidence="2">Belongs to the GMC oxidoreductase family.</text>
</comment>
<reference evidence="9" key="1">
    <citation type="submission" date="2016-10" db="EMBL/GenBank/DDBJ databases">
        <authorList>
            <person name="Varghese N."/>
            <person name="Submissions S."/>
        </authorList>
    </citation>
    <scope>NUCLEOTIDE SEQUENCE [LARGE SCALE GENOMIC DNA]</scope>
    <source>
        <strain evidence="9">DSM 45237</strain>
    </source>
</reference>
<dbReference type="OrthoDB" id="9798604at2"/>
<dbReference type="EMBL" id="FNUC01000002">
    <property type="protein sequence ID" value="SED80743.1"/>
    <property type="molecule type" value="Genomic_DNA"/>
</dbReference>
<dbReference type="PANTHER" id="PTHR42784">
    <property type="entry name" value="PYRANOSE 2-OXIDASE"/>
    <property type="match status" value="1"/>
</dbReference>
<keyword evidence="9" id="KW-1185">Reference proteome</keyword>
<accession>A0A1H5DPE9</accession>
<dbReference type="RefSeq" id="WP_069114199.1">
    <property type="nucleotide sequence ID" value="NZ_FNUC01000002.1"/>
</dbReference>
<evidence type="ECO:0000259" key="6">
    <source>
        <dbReference type="Pfam" id="PF00732"/>
    </source>
</evidence>
<protein>
    <submittedName>
        <fullName evidence="8">Choline dehydrogenase</fullName>
    </submittedName>
</protein>